<keyword evidence="1" id="KW-0175">Coiled coil</keyword>
<feature type="signal peptide" evidence="2">
    <location>
        <begin position="1"/>
        <end position="17"/>
    </location>
</feature>
<evidence type="ECO:0000256" key="2">
    <source>
        <dbReference type="SAM" id="SignalP"/>
    </source>
</evidence>
<reference evidence="3 4" key="1">
    <citation type="journal article" date="2014" name="Genome Announc.">
        <title>Draft genome sequences of eight enterohepatic helicobacter species isolated from both laboratory and wild rodents.</title>
        <authorList>
            <person name="Sheh A."/>
            <person name="Shen Z."/>
            <person name="Fox J.G."/>
        </authorList>
    </citation>
    <scope>NUCLEOTIDE SEQUENCE [LARGE SCALE GENOMIC DNA]</scope>
    <source>
        <strain evidence="3 4">MIT 96-1001</strain>
    </source>
</reference>
<proteinExistence type="predicted"/>
<dbReference type="Proteomes" id="UP000029921">
    <property type="component" value="Unassembled WGS sequence"/>
</dbReference>
<accession>A0A4U8T5G0</accession>
<evidence type="ECO:0008006" key="5">
    <source>
        <dbReference type="Google" id="ProtNLM"/>
    </source>
</evidence>
<evidence type="ECO:0000313" key="3">
    <source>
        <dbReference type="EMBL" id="TLD93837.1"/>
    </source>
</evidence>
<protein>
    <recommendedName>
        <fullName evidence="5">Sodium:calcium antiporter</fullName>
    </recommendedName>
</protein>
<evidence type="ECO:0000256" key="1">
    <source>
        <dbReference type="SAM" id="Coils"/>
    </source>
</evidence>
<organism evidence="3 4">
    <name type="scientific">Helicobacter magdeburgensis</name>
    <dbReference type="NCBI Taxonomy" id="471858"/>
    <lineage>
        <taxon>Bacteria</taxon>
        <taxon>Pseudomonadati</taxon>
        <taxon>Campylobacterota</taxon>
        <taxon>Epsilonproteobacteria</taxon>
        <taxon>Campylobacterales</taxon>
        <taxon>Helicobacteraceae</taxon>
        <taxon>Helicobacter</taxon>
    </lineage>
</organism>
<feature type="chain" id="PRO_5020704423" description="Sodium:calcium antiporter" evidence="2">
    <location>
        <begin position="18"/>
        <end position="399"/>
    </location>
</feature>
<comment type="caution">
    <text evidence="3">The sequence shown here is derived from an EMBL/GenBank/DDBJ whole genome shotgun (WGS) entry which is preliminary data.</text>
</comment>
<name>A0A4U8T5G0_9HELI</name>
<feature type="coiled-coil region" evidence="1">
    <location>
        <begin position="187"/>
        <end position="236"/>
    </location>
</feature>
<gene>
    <name evidence="3" type="ORF">LS74_000350</name>
</gene>
<feature type="coiled-coil region" evidence="1">
    <location>
        <begin position="31"/>
        <end position="103"/>
    </location>
</feature>
<keyword evidence="4" id="KW-1185">Reference proteome</keyword>
<keyword evidence="2" id="KW-0732">Signal</keyword>
<sequence>MVRLLMICILSIFPMRAYCLGASIVESPSLLAQLVAQYQKYVEMIEKAQAQVDKLNAINDVMNKANSLMEKDGLKIANPMEVIENLNSTIESIKYNAERLKRTAQDWDISQNIRRRNLQEKCPFLDLESIDPESTKIELTKVGEETPLQADINAMLTEFTDITAHDISSINNSIKGLPLAMLMCERLKNYENAIKTAEIDNKMKESLLNGDFEEYKRQEQEKIKQIVAQDKKEQEEMEKKLAPLKIRMEQMKYSLGVTDPSLASKHNVEYCRKTKSGGCDPILLSLDYVKNKEKEMLEKAKKNSNGDKSQSQADREFIMIDYLREIATHISFLNETMAMTANIVAEREEKMAMQGKNKLDDERYKDKTQILQEQINQNANAVLLSEKQPKLDEFGFPSF</sequence>
<dbReference type="AlphaFoldDB" id="A0A4U8T5G0"/>
<evidence type="ECO:0000313" key="4">
    <source>
        <dbReference type="Proteomes" id="UP000029921"/>
    </source>
</evidence>
<dbReference type="EMBL" id="JRPE02000001">
    <property type="protein sequence ID" value="TLD93837.1"/>
    <property type="molecule type" value="Genomic_DNA"/>
</dbReference>